<organism evidence="8 9">
    <name type="scientific">Anaeromyxobacter diazotrophicus</name>
    <dbReference type="NCBI Taxonomy" id="2590199"/>
    <lineage>
        <taxon>Bacteria</taxon>
        <taxon>Pseudomonadati</taxon>
        <taxon>Myxococcota</taxon>
        <taxon>Myxococcia</taxon>
        <taxon>Myxococcales</taxon>
        <taxon>Cystobacterineae</taxon>
        <taxon>Anaeromyxobacteraceae</taxon>
        <taxon>Anaeromyxobacter</taxon>
    </lineage>
</organism>
<sequence>MESTLLALGREAVLLALLVSAPPLLAALLVGLATGVLQAATQVQDPALGVVPRLAAVLVALGVAGPWIGARLSRFAAACLELVPRVAP</sequence>
<feature type="transmembrane region" description="Helical" evidence="7">
    <location>
        <begin position="49"/>
        <end position="68"/>
    </location>
</feature>
<dbReference type="PRINTS" id="PR00952">
    <property type="entry name" value="TYPE3IMQPROT"/>
</dbReference>
<dbReference type="PANTHER" id="PTHR34040">
    <property type="entry name" value="FLAGELLAR BIOSYNTHETIC PROTEIN FLIQ"/>
    <property type="match status" value="1"/>
</dbReference>
<dbReference type="AlphaFoldDB" id="A0A7I9VGQ0"/>
<proteinExistence type="inferred from homology"/>
<evidence type="ECO:0000256" key="6">
    <source>
        <dbReference type="ARBA" id="ARBA00023136"/>
    </source>
</evidence>
<comment type="subcellular location">
    <subcellularLocation>
        <location evidence="1">Cell membrane</location>
        <topology evidence="1">Multi-pass membrane protein</topology>
    </subcellularLocation>
</comment>
<keyword evidence="9" id="KW-1185">Reference proteome</keyword>
<keyword evidence="5 7" id="KW-1133">Transmembrane helix</keyword>
<dbReference type="InterPro" id="IPR002191">
    <property type="entry name" value="Bac_export_3"/>
</dbReference>
<comment type="similarity">
    <text evidence="2">Belongs to the FliQ/MopD/SpaQ family.</text>
</comment>
<dbReference type="GO" id="GO:0005886">
    <property type="term" value="C:plasma membrane"/>
    <property type="evidence" value="ECO:0007669"/>
    <property type="project" value="UniProtKB-SubCell"/>
</dbReference>
<dbReference type="RefSeq" id="WP_176062367.1">
    <property type="nucleotide sequence ID" value="NZ_BJTG01000001.1"/>
</dbReference>
<evidence type="ECO:0000256" key="7">
    <source>
        <dbReference type="SAM" id="Phobius"/>
    </source>
</evidence>
<evidence type="ECO:0000313" key="9">
    <source>
        <dbReference type="Proteomes" id="UP000503640"/>
    </source>
</evidence>
<dbReference type="PIRSF" id="PIRSF004669">
    <property type="entry name" value="FliQ"/>
    <property type="match status" value="1"/>
</dbReference>
<comment type="caution">
    <text evidence="8">The sequence shown here is derived from an EMBL/GenBank/DDBJ whole genome shotgun (WGS) entry which is preliminary data.</text>
</comment>
<evidence type="ECO:0000256" key="3">
    <source>
        <dbReference type="ARBA" id="ARBA00022475"/>
    </source>
</evidence>
<reference evidence="9" key="1">
    <citation type="journal article" date="2020" name="Appl. Environ. Microbiol.">
        <title>Diazotrophic Anaeromyxobacter Isolates from Soils.</title>
        <authorList>
            <person name="Masuda Y."/>
            <person name="Yamanaka H."/>
            <person name="Xu Z.X."/>
            <person name="Shiratori Y."/>
            <person name="Aono T."/>
            <person name="Amachi S."/>
            <person name="Senoo K."/>
            <person name="Itoh H."/>
        </authorList>
    </citation>
    <scope>NUCLEOTIDE SEQUENCE [LARGE SCALE GENOMIC DNA]</scope>
    <source>
        <strain evidence="9">R267</strain>
    </source>
</reference>
<protein>
    <submittedName>
        <fullName evidence="8">Uncharacterized protein</fullName>
    </submittedName>
</protein>
<name>A0A7I9VGQ0_9BACT</name>
<evidence type="ECO:0000256" key="5">
    <source>
        <dbReference type="ARBA" id="ARBA00022989"/>
    </source>
</evidence>
<evidence type="ECO:0000313" key="8">
    <source>
        <dbReference type="EMBL" id="GEJ55576.1"/>
    </source>
</evidence>
<accession>A0A7I9VGQ0</accession>
<dbReference type="Pfam" id="PF01313">
    <property type="entry name" value="Bac_export_3"/>
    <property type="match status" value="1"/>
</dbReference>
<dbReference type="Proteomes" id="UP000503640">
    <property type="component" value="Unassembled WGS sequence"/>
</dbReference>
<evidence type="ECO:0000256" key="2">
    <source>
        <dbReference type="ARBA" id="ARBA00006156"/>
    </source>
</evidence>
<dbReference type="PANTHER" id="PTHR34040:SF2">
    <property type="entry name" value="FLAGELLAR BIOSYNTHETIC PROTEIN FLIQ"/>
    <property type="match status" value="1"/>
</dbReference>
<evidence type="ECO:0000256" key="1">
    <source>
        <dbReference type="ARBA" id="ARBA00004651"/>
    </source>
</evidence>
<evidence type="ECO:0000256" key="4">
    <source>
        <dbReference type="ARBA" id="ARBA00022692"/>
    </source>
</evidence>
<keyword evidence="3" id="KW-1003">Cell membrane</keyword>
<keyword evidence="4 7" id="KW-0812">Transmembrane</keyword>
<dbReference type="GO" id="GO:0009306">
    <property type="term" value="P:protein secretion"/>
    <property type="evidence" value="ECO:0007669"/>
    <property type="project" value="InterPro"/>
</dbReference>
<gene>
    <name evidence="8" type="ORF">AMYX_03170</name>
</gene>
<dbReference type="EMBL" id="BJTG01000001">
    <property type="protein sequence ID" value="GEJ55576.1"/>
    <property type="molecule type" value="Genomic_DNA"/>
</dbReference>
<keyword evidence="6 7" id="KW-0472">Membrane</keyword>